<reference evidence="1 2" key="1">
    <citation type="submission" date="2021-06" db="EMBL/GenBank/DDBJ databases">
        <authorList>
            <person name="Kallberg Y."/>
            <person name="Tangrot J."/>
            <person name="Rosling A."/>
        </authorList>
    </citation>
    <scope>NUCLEOTIDE SEQUENCE [LARGE SCALE GENOMIC DNA]</scope>
    <source>
        <strain evidence="1 2">120-4 pot B 10/14</strain>
    </source>
</reference>
<organism evidence="1 2">
    <name type="scientific">Gigaspora margarita</name>
    <dbReference type="NCBI Taxonomy" id="4874"/>
    <lineage>
        <taxon>Eukaryota</taxon>
        <taxon>Fungi</taxon>
        <taxon>Fungi incertae sedis</taxon>
        <taxon>Mucoromycota</taxon>
        <taxon>Glomeromycotina</taxon>
        <taxon>Glomeromycetes</taxon>
        <taxon>Diversisporales</taxon>
        <taxon>Gigasporaceae</taxon>
        <taxon>Gigaspora</taxon>
    </lineage>
</organism>
<keyword evidence="2" id="KW-1185">Reference proteome</keyword>
<dbReference type="EMBL" id="CAJVQB010045816">
    <property type="protein sequence ID" value="CAG8832666.1"/>
    <property type="molecule type" value="Genomic_DNA"/>
</dbReference>
<feature type="non-terminal residue" evidence="1">
    <location>
        <position position="1"/>
    </location>
</feature>
<gene>
    <name evidence="1" type="ORF">GMARGA_LOCUS31166</name>
</gene>
<evidence type="ECO:0000313" key="1">
    <source>
        <dbReference type="EMBL" id="CAG8832666.1"/>
    </source>
</evidence>
<sequence length="66" mass="8051">FGKKFVTQKRLKNKYDSINDKFHEFALDFIEKHSEDSCVKFTHNRKWNETGETLWVLRKAFSMYCE</sequence>
<protein>
    <submittedName>
        <fullName evidence="1">20098_t:CDS:1</fullName>
    </submittedName>
</protein>
<comment type="caution">
    <text evidence="1">The sequence shown here is derived from an EMBL/GenBank/DDBJ whole genome shotgun (WGS) entry which is preliminary data.</text>
</comment>
<proteinExistence type="predicted"/>
<evidence type="ECO:0000313" key="2">
    <source>
        <dbReference type="Proteomes" id="UP000789901"/>
    </source>
</evidence>
<name>A0ABN7WI64_GIGMA</name>
<accession>A0ABN7WI64</accession>
<dbReference type="Proteomes" id="UP000789901">
    <property type="component" value="Unassembled WGS sequence"/>
</dbReference>